<dbReference type="PROSITE" id="PS51257">
    <property type="entry name" value="PROKAR_LIPOPROTEIN"/>
    <property type="match status" value="1"/>
</dbReference>
<dbReference type="InterPro" id="IPR053892">
    <property type="entry name" value="MoaF-like"/>
</dbReference>
<protein>
    <recommendedName>
        <fullName evidence="2">MoaF-like domain-containing protein</fullName>
    </recommendedName>
</protein>
<dbReference type="RefSeq" id="WP_143325008.1">
    <property type="nucleotide sequence ID" value="NZ_CP014227.1"/>
</dbReference>
<evidence type="ECO:0000313" key="4">
    <source>
        <dbReference type="Proteomes" id="UP000215539"/>
    </source>
</evidence>
<evidence type="ECO:0000256" key="1">
    <source>
        <dbReference type="SAM" id="SignalP"/>
    </source>
</evidence>
<evidence type="ECO:0000313" key="3">
    <source>
        <dbReference type="EMBL" id="SNV07587.1"/>
    </source>
</evidence>
<evidence type="ECO:0000259" key="2">
    <source>
        <dbReference type="Pfam" id="PF22036"/>
    </source>
</evidence>
<keyword evidence="1" id="KW-0732">Signal</keyword>
<feature type="signal peptide" evidence="1">
    <location>
        <begin position="1"/>
        <end position="18"/>
    </location>
</feature>
<name>A0AAX2GYU6_9FLAO</name>
<feature type="domain" description="MoaF-like" evidence="2">
    <location>
        <begin position="48"/>
        <end position="135"/>
    </location>
</feature>
<accession>A0AAX2GYU6</accession>
<dbReference type="Gene3D" id="2.40.128.20">
    <property type="match status" value="1"/>
</dbReference>
<sequence length="150" mass="16405">MKRILLMLAATAAMVACNCNESCKKECNAEGTVSATTEMASVAPVNLIGKAAVITYPELKAEIQYLSENQVHWKTTDKDGKVEEETNPAFIRNITPTVIFVNWVENSGMTISQVVDTEKGNVTVYGTVTDEKAANKRAAMVMEGSWQLQQ</sequence>
<feature type="chain" id="PRO_5043713077" description="MoaF-like domain-containing protein" evidence="1">
    <location>
        <begin position="19"/>
        <end position="150"/>
    </location>
</feature>
<dbReference type="EMBL" id="LT906449">
    <property type="protein sequence ID" value="SNV07587.1"/>
    <property type="molecule type" value="Genomic_DNA"/>
</dbReference>
<proteinExistence type="predicted"/>
<dbReference type="Proteomes" id="UP000215539">
    <property type="component" value="Chromosome 1"/>
</dbReference>
<dbReference type="InterPro" id="IPR012674">
    <property type="entry name" value="Calycin"/>
</dbReference>
<gene>
    <name evidence="3" type="ORF">SAMEA44541418_00909</name>
</gene>
<reference evidence="3 4" key="1">
    <citation type="submission" date="2017-06" db="EMBL/GenBank/DDBJ databases">
        <authorList>
            <consortium name="Pathogen Informatics"/>
        </authorList>
    </citation>
    <scope>NUCLEOTIDE SEQUENCE [LARGE SCALE GENOMIC DNA]</scope>
    <source>
        <strain evidence="3 4">NCTC12947</strain>
    </source>
</reference>
<dbReference type="Pfam" id="PF22036">
    <property type="entry name" value="MoaF_like"/>
    <property type="match status" value="1"/>
</dbReference>
<dbReference type="AlphaFoldDB" id="A0AAX2GYU6"/>
<organism evidence="3 4">
    <name type="scientific">Capnocytophaga haemolytica</name>
    <dbReference type="NCBI Taxonomy" id="45243"/>
    <lineage>
        <taxon>Bacteria</taxon>
        <taxon>Pseudomonadati</taxon>
        <taxon>Bacteroidota</taxon>
        <taxon>Flavobacteriia</taxon>
        <taxon>Flavobacteriales</taxon>
        <taxon>Flavobacteriaceae</taxon>
        <taxon>Capnocytophaga</taxon>
    </lineage>
</organism>